<reference evidence="7 8" key="1">
    <citation type="submission" date="2020-08" db="EMBL/GenBank/DDBJ databases">
        <title>Genomic Encyclopedia of Type Strains, Phase IV (KMG-V): Genome sequencing to study the core and pangenomes of soil and plant-associated prokaryotes.</title>
        <authorList>
            <person name="Whitman W."/>
        </authorList>
    </citation>
    <scope>NUCLEOTIDE SEQUENCE [LARGE SCALE GENOMIC DNA]</scope>
    <source>
        <strain evidence="7 8">X5P3</strain>
    </source>
</reference>
<dbReference type="GO" id="GO:0003700">
    <property type="term" value="F:DNA-binding transcription factor activity"/>
    <property type="evidence" value="ECO:0007669"/>
    <property type="project" value="TreeGrafter"/>
</dbReference>
<keyword evidence="3" id="KW-0804">Transcription</keyword>
<dbReference type="AlphaFoldDB" id="A0A7W7ZN00"/>
<evidence type="ECO:0000256" key="4">
    <source>
        <dbReference type="PROSITE-ProRule" id="PRU00335"/>
    </source>
</evidence>
<evidence type="ECO:0000256" key="3">
    <source>
        <dbReference type="ARBA" id="ARBA00023163"/>
    </source>
</evidence>
<dbReference type="PANTHER" id="PTHR30055:SF220">
    <property type="entry name" value="TETR-FAMILY REGULATORY PROTEIN"/>
    <property type="match status" value="1"/>
</dbReference>
<evidence type="ECO:0000256" key="1">
    <source>
        <dbReference type="ARBA" id="ARBA00023015"/>
    </source>
</evidence>
<accession>A0A7W7ZN00</accession>
<dbReference type="Gene3D" id="1.10.357.10">
    <property type="entry name" value="Tetracycline Repressor, domain 2"/>
    <property type="match status" value="1"/>
</dbReference>
<dbReference type="RefSeq" id="WP_184253296.1">
    <property type="nucleotide sequence ID" value="NZ_JACHIO010000003.1"/>
</dbReference>
<dbReference type="SUPFAM" id="SSF46689">
    <property type="entry name" value="Homeodomain-like"/>
    <property type="match status" value="1"/>
</dbReference>
<feature type="domain" description="HTH tetR-type" evidence="6">
    <location>
        <begin position="24"/>
        <end position="84"/>
    </location>
</feature>
<dbReference type="EMBL" id="JACHIO010000003">
    <property type="protein sequence ID" value="MBB5062698.1"/>
    <property type="molecule type" value="Genomic_DNA"/>
</dbReference>
<sequence>MTSTLHSSALTNSSVKDPGVYHHRNLRSALIAAAREALETVAPESISLKALAAQLGVSQPAPYRHFSSREALLAAVATDGFEQFTAALAEAAGEGPESERFERACVAYLRFGGRYPGLYRLMFASHLLKTATDPALERAYRIAFDLLLHQIEKFIALKLINVTAIWVWSTLHGLVMLEAEGLTSATLIQKVTPADVVRHMIATLSGAPRSPKGKEKRTHRKAATRK</sequence>
<dbReference type="InterPro" id="IPR036271">
    <property type="entry name" value="Tet_transcr_reg_TetR-rel_C_sf"/>
</dbReference>
<gene>
    <name evidence="7" type="ORF">HDF15_001028</name>
</gene>
<evidence type="ECO:0000313" key="8">
    <source>
        <dbReference type="Proteomes" id="UP000584867"/>
    </source>
</evidence>
<dbReference type="PROSITE" id="PS50977">
    <property type="entry name" value="HTH_TETR_2"/>
    <property type="match status" value="1"/>
</dbReference>
<proteinExistence type="predicted"/>
<dbReference type="InterPro" id="IPR009057">
    <property type="entry name" value="Homeodomain-like_sf"/>
</dbReference>
<evidence type="ECO:0000256" key="2">
    <source>
        <dbReference type="ARBA" id="ARBA00023125"/>
    </source>
</evidence>
<evidence type="ECO:0000256" key="5">
    <source>
        <dbReference type="SAM" id="MobiDB-lite"/>
    </source>
</evidence>
<dbReference type="PANTHER" id="PTHR30055">
    <property type="entry name" value="HTH-TYPE TRANSCRIPTIONAL REGULATOR RUTR"/>
    <property type="match status" value="1"/>
</dbReference>
<feature type="compositionally biased region" description="Basic residues" evidence="5">
    <location>
        <begin position="214"/>
        <end position="226"/>
    </location>
</feature>
<name>A0A7W7ZN00_9BACT</name>
<protein>
    <submittedName>
        <fullName evidence="7">AcrR family transcriptional regulator</fullName>
    </submittedName>
</protein>
<dbReference type="InterPro" id="IPR050109">
    <property type="entry name" value="HTH-type_TetR-like_transc_reg"/>
</dbReference>
<evidence type="ECO:0000313" key="7">
    <source>
        <dbReference type="EMBL" id="MBB5062698.1"/>
    </source>
</evidence>
<evidence type="ECO:0000259" key="6">
    <source>
        <dbReference type="PROSITE" id="PS50977"/>
    </source>
</evidence>
<feature type="DNA-binding region" description="H-T-H motif" evidence="4">
    <location>
        <begin position="47"/>
        <end position="66"/>
    </location>
</feature>
<dbReference type="SUPFAM" id="SSF48498">
    <property type="entry name" value="Tetracyclin repressor-like, C-terminal domain"/>
    <property type="match status" value="1"/>
</dbReference>
<keyword evidence="2 4" id="KW-0238">DNA-binding</keyword>
<dbReference type="InterPro" id="IPR001647">
    <property type="entry name" value="HTH_TetR"/>
</dbReference>
<dbReference type="Pfam" id="PF00440">
    <property type="entry name" value="TetR_N"/>
    <property type="match status" value="1"/>
</dbReference>
<feature type="region of interest" description="Disordered" evidence="5">
    <location>
        <begin position="206"/>
        <end position="226"/>
    </location>
</feature>
<organism evidence="7 8">
    <name type="scientific">Granulicella mallensis</name>
    <dbReference type="NCBI Taxonomy" id="940614"/>
    <lineage>
        <taxon>Bacteria</taxon>
        <taxon>Pseudomonadati</taxon>
        <taxon>Acidobacteriota</taxon>
        <taxon>Terriglobia</taxon>
        <taxon>Terriglobales</taxon>
        <taxon>Acidobacteriaceae</taxon>
        <taxon>Granulicella</taxon>
    </lineage>
</organism>
<dbReference type="Proteomes" id="UP000584867">
    <property type="component" value="Unassembled WGS sequence"/>
</dbReference>
<dbReference type="GO" id="GO:0000976">
    <property type="term" value="F:transcription cis-regulatory region binding"/>
    <property type="evidence" value="ECO:0007669"/>
    <property type="project" value="TreeGrafter"/>
</dbReference>
<dbReference type="Pfam" id="PF13305">
    <property type="entry name" value="TetR_C_33"/>
    <property type="match status" value="1"/>
</dbReference>
<dbReference type="InterPro" id="IPR025996">
    <property type="entry name" value="MT1864/Rv1816-like_C"/>
</dbReference>
<comment type="caution">
    <text evidence="7">The sequence shown here is derived from an EMBL/GenBank/DDBJ whole genome shotgun (WGS) entry which is preliminary data.</text>
</comment>
<keyword evidence="1" id="KW-0805">Transcription regulation</keyword>